<accession>A0A850QFC3</accession>
<evidence type="ECO:0000259" key="6">
    <source>
        <dbReference type="Pfam" id="PF02465"/>
    </source>
</evidence>
<dbReference type="EMBL" id="JABXYJ010000005">
    <property type="protein sequence ID" value="NVO78261.1"/>
    <property type="molecule type" value="Genomic_DNA"/>
</dbReference>
<comment type="similarity">
    <text evidence="1 5">Belongs to the FliD family.</text>
</comment>
<dbReference type="AlphaFoldDB" id="A0A850QFC3"/>
<keyword evidence="3" id="KW-0175">Coiled coil</keyword>
<evidence type="ECO:0000256" key="4">
    <source>
        <dbReference type="ARBA" id="ARBA00023143"/>
    </source>
</evidence>
<keyword evidence="8" id="KW-0282">Flagellum</keyword>
<keyword evidence="8" id="KW-0969">Cilium</keyword>
<evidence type="ECO:0000256" key="1">
    <source>
        <dbReference type="ARBA" id="ARBA00009764"/>
    </source>
</evidence>
<evidence type="ECO:0000256" key="2">
    <source>
        <dbReference type="ARBA" id="ARBA00011255"/>
    </source>
</evidence>
<protein>
    <recommendedName>
        <fullName evidence="5">Flagellar hook-associated protein 2</fullName>
        <shortName evidence="5">HAP2</shortName>
    </recommendedName>
    <alternativeName>
        <fullName evidence="5">Flagellar cap protein</fullName>
    </alternativeName>
</protein>
<feature type="domain" description="Flagellar hook-associated protein 2 C-terminal" evidence="7">
    <location>
        <begin position="453"/>
        <end position="653"/>
    </location>
</feature>
<evidence type="ECO:0000256" key="3">
    <source>
        <dbReference type="ARBA" id="ARBA00023054"/>
    </source>
</evidence>
<dbReference type="InterPro" id="IPR040026">
    <property type="entry name" value="FliD"/>
</dbReference>
<proteinExistence type="inferred from homology"/>
<keyword evidence="9" id="KW-1185">Reference proteome</keyword>
<dbReference type="Pfam" id="PF02465">
    <property type="entry name" value="FliD_N"/>
    <property type="match status" value="1"/>
</dbReference>
<gene>
    <name evidence="8" type="primary">fliD</name>
    <name evidence="8" type="ORF">HV832_10505</name>
</gene>
<feature type="domain" description="Flagellar hook-associated protein 2 C-terminal" evidence="7">
    <location>
        <begin position="242"/>
        <end position="397"/>
    </location>
</feature>
<dbReference type="GO" id="GO:0009424">
    <property type="term" value="C:bacterial-type flagellum hook"/>
    <property type="evidence" value="ECO:0007669"/>
    <property type="project" value="UniProtKB-UniRule"/>
</dbReference>
<dbReference type="Proteomes" id="UP000588051">
    <property type="component" value="Unassembled WGS sequence"/>
</dbReference>
<dbReference type="PANTHER" id="PTHR30288">
    <property type="entry name" value="FLAGELLAR CAP/ASSEMBLY PROTEIN FLID"/>
    <property type="match status" value="1"/>
</dbReference>
<keyword evidence="5" id="KW-0964">Secreted</keyword>
<comment type="caution">
    <text evidence="8">The sequence shown here is derived from an EMBL/GenBank/DDBJ whole genome shotgun (WGS) entry which is preliminary data.</text>
</comment>
<evidence type="ECO:0000259" key="7">
    <source>
        <dbReference type="Pfam" id="PF07195"/>
    </source>
</evidence>
<dbReference type="GO" id="GO:0007155">
    <property type="term" value="P:cell adhesion"/>
    <property type="evidence" value="ECO:0007669"/>
    <property type="project" value="InterPro"/>
</dbReference>
<keyword evidence="4 5" id="KW-0975">Bacterial flagellum</keyword>
<dbReference type="InterPro" id="IPR003481">
    <property type="entry name" value="FliD_N"/>
</dbReference>
<evidence type="ECO:0000313" key="8">
    <source>
        <dbReference type="EMBL" id="NVO78261.1"/>
    </source>
</evidence>
<dbReference type="GO" id="GO:0071973">
    <property type="term" value="P:bacterial-type flagellum-dependent cell motility"/>
    <property type="evidence" value="ECO:0007669"/>
    <property type="project" value="TreeGrafter"/>
</dbReference>
<name>A0A850QFC3_9BURK</name>
<dbReference type="RefSeq" id="WP_176803785.1">
    <property type="nucleotide sequence ID" value="NZ_JABXYJ010000005.1"/>
</dbReference>
<reference evidence="8 9" key="1">
    <citation type="submission" date="2020-06" db="EMBL/GenBank/DDBJ databases">
        <authorList>
            <person name="Qiu C."/>
            <person name="Liu Z."/>
        </authorList>
    </citation>
    <scope>NUCLEOTIDE SEQUENCE [LARGE SCALE GENOMIC DNA]</scope>
    <source>
        <strain evidence="8 9">EM 1</strain>
    </source>
</reference>
<organism evidence="8 9">
    <name type="scientific">Undibacterium oligocarboniphilum</name>
    <dbReference type="NCBI Taxonomy" id="666702"/>
    <lineage>
        <taxon>Bacteria</taxon>
        <taxon>Pseudomonadati</taxon>
        <taxon>Pseudomonadota</taxon>
        <taxon>Betaproteobacteria</taxon>
        <taxon>Burkholderiales</taxon>
        <taxon>Oxalobacteraceae</taxon>
        <taxon>Undibacterium</taxon>
    </lineage>
</organism>
<comment type="subcellular location">
    <subcellularLocation>
        <location evidence="5">Secreted</location>
    </subcellularLocation>
    <subcellularLocation>
        <location evidence="5">Bacterial flagellum</location>
    </subcellularLocation>
</comment>
<dbReference type="Pfam" id="PF07195">
    <property type="entry name" value="FliD_C"/>
    <property type="match status" value="2"/>
</dbReference>
<dbReference type="GO" id="GO:0009421">
    <property type="term" value="C:bacterial-type flagellum filament cap"/>
    <property type="evidence" value="ECO:0007669"/>
    <property type="project" value="InterPro"/>
</dbReference>
<evidence type="ECO:0000256" key="5">
    <source>
        <dbReference type="RuleBase" id="RU362066"/>
    </source>
</evidence>
<sequence length="671" mass="67163">MATIQSAGIGSGLDVNSIVSKLMAIESQPLLDIAKKQASYQANLTAFGSLSGALSALQTSLSGLNSLSTYKTLNATSSDTTVATATGSSIATAGAYSLNVTQIAQAQTISSTGQTTTTNTIGTGAATTLSFQFGTITGTATNGTYTGATFQQDATQAIGTVTINSSNNSLQGIRDAINNANIGVQASIVGDGSATPYHLVLNSAKTGVTSSMKISVTGDATLQNLLGYDPAGVQNLKEIKIGQNANLTLNGLAVTSTSNTVSNAIQGVTVNLSKIGTANITLAANTAAVQSGINGFVTAYNSLNTTLSTLTAYNPTTKVGGPLLGDSTTQGIQNQIRNALSGAVNGLGGGLINLEQVGVTFQKDGTLSVDSTKLQNALNTNFGDVAGLFAAAGKATDSLVSFVGSSTKTTAGNYAVNISQVATHGLLTGNQNLNAAPVTIAAGTSINVTLDGTTAAVNLTAGTYTASALASLIQSSINGNTTLSGLGLSVTASIDASGFLNLQSASYGSNSSVSIANNTGTTVSNFTGTVTSGVNGKNVAGTINGVGATGSGQILTGATGTSVEGLQILVNGGAAGARGTINFSQGYAYKLNTAITGFLSTTGAINNATNGINSTLKDLQNQTTVINQRLATKQALYQRQFSALDTVISNLNSTQSFLTQQINVLNGLSNK</sequence>
<dbReference type="GO" id="GO:0005576">
    <property type="term" value="C:extracellular region"/>
    <property type="evidence" value="ECO:0007669"/>
    <property type="project" value="UniProtKB-SubCell"/>
</dbReference>
<feature type="domain" description="Flagellar hook-associated protein 2 N-terminal" evidence="6">
    <location>
        <begin position="11"/>
        <end position="107"/>
    </location>
</feature>
<comment type="function">
    <text evidence="5">Required for morphogenesis and for the elongation of the flagellar filament by facilitating polymerization of the flagellin monomers at the tip of growing filament. Forms a capping structure, which prevents flagellin subunits (transported through the central channel of the flagellum) from leaking out without polymerization at the distal end.</text>
</comment>
<comment type="subunit">
    <text evidence="2 5">Homopentamer.</text>
</comment>
<dbReference type="InterPro" id="IPR010809">
    <property type="entry name" value="FliD_C"/>
</dbReference>
<keyword evidence="8" id="KW-0966">Cell projection</keyword>
<dbReference type="PANTHER" id="PTHR30288:SF0">
    <property type="entry name" value="FLAGELLAR HOOK-ASSOCIATED PROTEIN 2"/>
    <property type="match status" value="1"/>
</dbReference>
<evidence type="ECO:0000313" key="9">
    <source>
        <dbReference type="Proteomes" id="UP000588051"/>
    </source>
</evidence>